<dbReference type="GO" id="GO:0005524">
    <property type="term" value="F:ATP binding"/>
    <property type="evidence" value="ECO:0007669"/>
    <property type="project" value="UniProtKB-KW"/>
</dbReference>
<dbReference type="RefSeq" id="WP_011752319.1">
    <property type="nucleotide sequence ID" value="NC_008698.1"/>
</dbReference>
<dbReference type="CDD" id="cd17926">
    <property type="entry name" value="DEXHc_RE"/>
    <property type="match status" value="1"/>
</dbReference>
<dbReference type="HOGENOM" id="CLU_421288_0_0_2"/>
<evidence type="ECO:0000313" key="8">
    <source>
        <dbReference type="EMBL" id="ABL78054.1"/>
    </source>
</evidence>
<dbReference type="Pfam" id="PF00271">
    <property type="entry name" value="Helicase_C"/>
    <property type="match status" value="1"/>
</dbReference>
<keyword evidence="2" id="KW-0378">Hydrolase</keyword>
<organism evidence="8 9">
    <name type="scientific">Thermofilum pendens (strain DSM 2475 / Hrk 5)</name>
    <dbReference type="NCBI Taxonomy" id="368408"/>
    <lineage>
        <taxon>Archaea</taxon>
        <taxon>Thermoproteota</taxon>
        <taxon>Thermoprotei</taxon>
        <taxon>Thermofilales</taxon>
        <taxon>Thermofilaceae</taxon>
        <taxon>Thermofilum</taxon>
    </lineage>
</organism>
<dbReference type="PROSITE" id="PS51194">
    <property type="entry name" value="HELICASE_CTER"/>
    <property type="match status" value="1"/>
</dbReference>
<protein>
    <submittedName>
        <fullName evidence="8">Type III restriction enzyme, res subunit</fullName>
    </submittedName>
</protein>
<dbReference type="Proteomes" id="UP000000641">
    <property type="component" value="Chromosome"/>
</dbReference>
<dbReference type="EnsemblBacteria" id="ABL78054">
    <property type="protein sequence ID" value="ABL78054"/>
    <property type="gene ID" value="Tpen_0652"/>
</dbReference>
<dbReference type="Pfam" id="PF04851">
    <property type="entry name" value="ResIII"/>
    <property type="match status" value="1"/>
</dbReference>
<gene>
    <name evidence="8" type="ordered locus">Tpen_0652</name>
</gene>
<dbReference type="GO" id="GO:0003677">
    <property type="term" value="F:DNA binding"/>
    <property type="evidence" value="ECO:0007669"/>
    <property type="project" value="InterPro"/>
</dbReference>
<dbReference type="Gene3D" id="3.40.50.300">
    <property type="entry name" value="P-loop containing nucleotide triphosphate hydrolases"/>
    <property type="match status" value="2"/>
</dbReference>
<dbReference type="STRING" id="368408.Tpen_0652"/>
<dbReference type="GO" id="GO:0016787">
    <property type="term" value="F:hydrolase activity"/>
    <property type="evidence" value="ECO:0007669"/>
    <property type="project" value="UniProtKB-KW"/>
</dbReference>
<keyword evidence="1" id="KW-0547">Nucleotide-binding</keyword>
<dbReference type="PANTHER" id="PTHR11274:SF12">
    <property type="entry name" value="HELICASE, POSSIBLE DNA REPAIR RAD25"/>
    <property type="match status" value="1"/>
</dbReference>
<dbReference type="InterPro" id="IPR001650">
    <property type="entry name" value="Helicase_C-like"/>
</dbReference>
<keyword evidence="9" id="KW-1185">Reference proteome</keyword>
<evidence type="ECO:0000259" key="6">
    <source>
        <dbReference type="PROSITE" id="PS51192"/>
    </source>
</evidence>
<proteinExistence type="predicted"/>
<accession>A1RXX4</accession>
<dbReference type="InterPro" id="IPR001763">
    <property type="entry name" value="Rhodanese-like_dom"/>
</dbReference>
<evidence type="ECO:0000259" key="5">
    <source>
        <dbReference type="PROSITE" id="PS50206"/>
    </source>
</evidence>
<name>A1RXX4_THEPD</name>
<keyword evidence="3" id="KW-0347">Helicase</keyword>
<dbReference type="AlphaFoldDB" id="A1RXX4"/>
<dbReference type="GO" id="GO:0140097">
    <property type="term" value="F:catalytic activity, acting on DNA"/>
    <property type="evidence" value="ECO:0007669"/>
    <property type="project" value="UniProtKB-ARBA"/>
</dbReference>
<dbReference type="eggNOG" id="arCOG00876">
    <property type="taxonomic scope" value="Archaea"/>
</dbReference>
<feature type="domain" description="Helicase ATP-binding" evidence="6">
    <location>
        <begin position="280"/>
        <end position="427"/>
    </location>
</feature>
<dbReference type="GO" id="GO:0004386">
    <property type="term" value="F:helicase activity"/>
    <property type="evidence" value="ECO:0007669"/>
    <property type="project" value="UniProtKB-KW"/>
</dbReference>
<dbReference type="SMART" id="SM00487">
    <property type="entry name" value="DEXDc"/>
    <property type="match status" value="1"/>
</dbReference>
<feature type="domain" description="Rhodanese" evidence="5">
    <location>
        <begin position="455"/>
        <end position="513"/>
    </location>
</feature>
<dbReference type="InterPro" id="IPR027417">
    <property type="entry name" value="P-loop_NTPase"/>
</dbReference>
<evidence type="ECO:0000313" key="9">
    <source>
        <dbReference type="Proteomes" id="UP000000641"/>
    </source>
</evidence>
<dbReference type="OrthoDB" id="11644at2157"/>
<evidence type="ECO:0000256" key="4">
    <source>
        <dbReference type="ARBA" id="ARBA00022840"/>
    </source>
</evidence>
<evidence type="ECO:0000256" key="1">
    <source>
        <dbReference type="ARBA" id="ARBA00022741"/>
    </source>
</evidence>
<reference evidence="9" key="1">
    <citation type="journal article" date="2008" name="J. Bacteriol.">
        <title>Genome sequence of Thermofilum pendens reveals an exceptional loss of biosynthetic pathways without genome reduction.</title>
        <authorList>
            <person name="Anderson I."/>
            <person name="Rodriguez J."/>
            <person name="Susanti D."/>
            <person name="Porat I."/>
            <person name="Reich C."/>
            <person name="Ulrich L.E."/>
            <person name="Elkins J.G."/>
            <person name="Mavromatis K."/>
            <person name="Lykidis A."/>
            <person name="Kim E."/>
            <person name="Thompson L.S."/>
            <person name="Nolan M."/>
            <person name="Land M."/>
            <person name="Copeland A."/>
            <person name="Lapidus A."/>
            <person name="Lucas S."/>
            <person name="Detter C."/>
            <person name="Zhulin I.B."/>
            <person name="Olsen G.J."/>
            <person name="Whitman W."/>
            <person name="Mukhopadhyay B."/>
            <person name="Bristow J."/>
            <person name="Kyrpides N."/>
        </authorList>
    </citation>
    <scope>NUCLEOTIDE SEQUENCE [LARGE SCALE GENOMIC DNA]</scope>
    <source>
        <strain evidence="9">DSM 2475 / Hrk 5</strain>
    </source>
</reference>
<dbReference type="InterPro" id="IPR050615">
    <property type="entry name" value="ATP-dep_DNA_Helicase"/>
</dbReference>
<evidence type="ECO:0000256" key="3">
    <source>
        <dbReference type="ARBA" id="ARBA00022806"/>
    </source>
</evidence>
<dbReference type="EMBL" id="CP000505">
    <property type="protein sequence ID" value="ABL78054.1"/>
    <property type="molecule type" value="Genomic_DNA"/>
</dbReference>
<dbReference type="PROSITE" id="PS50206">
    <property type="entry name" value="RHODANESE_3"/>
    <property type="match status" value="1"/>
</dbReference>
<dbReference type="PANTHER" id="PTHR11274">
    <property type="entry name" value="RAD25/XP-B DNA REPAIR HELICASE"/>
    <property type="match status" value="1"/>
</dbReference>
<dbReference type="GeneID" id="4601610"/>
<evidence type="ECO:0000259" key="7">
    <source>
        <dbReference type="PROSITE" id="PS51194"/>
    </source>
</evidence>
<evidence type="ECO:0000256" key="2">
    <source>
        <dbReference type="ARBA" id="ARBA00022801"/>
    </source>
</evidence>
<dbReference type="PROSITE" id="PS51192">
    <property type="entry name" value="HELICASE_ATP_BIND_1"/>
    <property type="match status" value="1"/>
</dbReference>
<dbReference type="InterPro" id="IPR014001">
    <property type="entry name" value="Helicase_ATP-bd"/>
</dbReference>
<dbReference type="SMART" id="SM00490">
    <property type="entry name" value="HELICc"/>
    <property type="match status" value="1"/>
</dbReference>
<dbReference type="KEGG" id="tpe:Tpen_0652"/>
<dbReference type="SUPFAM" id="SSF52540">
    <property type="entry name" value="P-loop containing nucleoside triphosphate hydrolases"/>
    <property type="match status" value="1"/>
</dbReference>
<keyword evidence="4" id="KW-0067">ATP-binding</keyword>
<sequence length="630" mass="72379">MMTDYGGLNDSYLSISFRKRRTLTEAEFREFLELARKVANYDPESKEWRISVEKVSSLDNELEEVLEKLKKLSTLSDADLQRVVAYTRGRSAGRVCWIGYDLRVKGLPPTVVEALRNDTTLGGLFLVEGQTPRLRSVLFLHEASRALKEKFNVSLSFDEKMTSVEVRRENGVLVWRFQYLDKVLAEKLVEASTLKFFVEKAVLNEEGEFEGTELVERRMRTAHVDWQRKEVSTPVALLDSLKTFLEAHGFRVLVSIEEKPPITVPLEHNFKLLPHQVEAYKQWTRKRRGTISIFTRGGKSFIALEAIYSLRKPTIVFVTTQELVETWISYFEKYLGLPRSFVGVLGGGEQKIREITVATYSSAVKYIDLIKSRFELAIFDEAHHVPAATFKQVALGVDALYRMALSATPERRDRNEGLLFTLCGGLLYRLTYEDLVRLKVVAPIEVLDAVFVEGPEEKKKKLLEILRRHADGKVIVYTQYLQTAEDVYDLLRRNGFNAEIVTGDTPAHKRELAFKNFVEGRSNVIVTTTVLDEGITVPDADVAVIYEGTGEGRQMIQRIGRVLGYYPGKTAKVYEIVDLTNPREKSAYRRRSWVRELYRVRGLEEIVRRVKEGDEEGYKPSYQFRIDYFD</sequence>
<feature type="domain" description="Helicase C-terminal" evidence="7">
    <location>
        <begin position="458"/>
        <end position="614"/>
    </location>
</feature>
<dbReference type="InterPro" id="IPR006935">
    <property type="entry name" value="Helicase/UvrB_N"/>
</dbReference>